<keyword evidence="2" id="KW-0315">Glutamine amidotransferase</keyword>
<dbReference type="GO" id="GO:0016740">
    <property type="term" value="F:transferase activity"/>
    <property type="evidence" value="ECO:0007669"/>
    <property type="project" value="UniProtKB-KW"/>
</dbReference>
<evidence type="ECO:0000313" key="2">
    <source>
        <dbReference type="EMBL" id="SGY86425.1"/>
    </source>
</evidence>
<keyword evidence="3" id="KW-1185">Reference proteome</keyword>
<name>A0A1L0APE0_9GAMM</name>
<evidence type="ECO:0000313" key="4">
    <source>
        <dbReference type="Proteomes" id="UP000183794"/>
    </source>
</evidence>
<dbReference type="EMBL" id="FPLJ01000019">
    <property type="protein sequence ID" value="SGY84378.1"/>
    <property type="molecule type" value="Genomic_DNA"/>
</dbReference>
<dbReference type="Gene3D" id="3.40.50.880">
    <property type="match status" value="1"/>
</dbReference>
<dbReference type="SUPFAM" id="SSF52317">
    <property type="entry name" value="Class I glutamine amidotransferase-like"/>
    <property type="match status" value="1"/>
</dbReference>
<dbReference type="InterPro" id="IPR029062">
    <property type="entry name" value="Class_I_gatase-like"/>
</dbReference>
<organism evidence="2 4">
    <name type="scientific">Moritella viscosa</name>
    <dbReference type="NCBI Taxonomy" id="80854"/>
    <lineage>
        <taxon>Bacteria</taxon>
        <taxon>Pseudomonadati</taxon>
        <taxon>Pseudomonadota</taxon>
        <taxon>Gammaproteobacteria</taxon>
        <taxon>Alteromonadales</taxon>
        <taxon>Moritellaceae</taxon>
        <taxon>Moritella</taxon>
    </lineage>
</organism>
<evidence type="ECO:0000313" key="1">
    <source>
        <dbReference type="EMBL" id="SGY84378.1"/>
    </source>
</evidence>
<proteinExistence type="predicted"/>
<sequence length="148" mass="16314">MGAQLIGEALGAANQISPEQEIGYFPIAMTEHGHIDSKLAEFDLAEVVGHWHNDMPGLTSGSVVLAVSKGCPRQIVRYSTLVYGFQCHLEFISEQLAPLIEHDQLAFNTESIGQYIQDPDSILKHSTARMNQLLGGFLDKLVQAYRDC</sequence>
<reference evidence="1 3" key="1">
    <citation type="submission" date="2016-11" db="EMBL/GenBank/DDBJ databases">
        <authorList>
            <person name="Klemetsen T."/>
        </authorList>
    </citation>
    <scope>NUCLEOTIDE SEQUENCE [LARGE SCALE GENOMIC DNA]</scope>
    <source>
        <strain evidence="1">MT 2528</strain>
    </source>
</reference>
<evidence type="ECO:0000313" key="3">
    <source>
        <dbReference type="Proteomes" id="UP000182660"/>
    </source>
</evidence>
<dbReference type="EMBL" id="FPLD01000021">
    <property type="protein sequence ID" value="SGY86425.1"/>
    <property type="molecule type" value="Genomic_DNA"/>
</dbReference>
<keyword evidence="2" id="KW-0808">Transferase</keyword>
<protein>
    <submittedName>
        <fullName evidence="2">Glutamine amidotransferase</fullName>
    </submittedName>
</protein>
<dbReference type="Proteomes" id="UP000183794">
    <property type="component" value="Unassembled WGS sequence"/>
</dbReference>
<dbReference type="Proteomes" id="UP000182660">
    <property type="component" value="Unassembled WGS sequence"/>
</dbReference>
<accession>A0A1L0APE0</accession>
<dbReference type="AlphaFoldDB" id="A0A1L0APE0"/>
<gene>
    <name evidence="1" type="ORF">MT2528_0623</name>
    <name evidence="2" type="ORF">NVI5450_0617</name>
</gene>
<reference evidence="2 4" key="2">
    <citation type="submission" date="2016-11" db="EMBL/GenBank/DDBJ databases">
        <authorList>
            <person name="Jaros S."/>
            <person name="Januszkiewicz K."/>
            <person name="Wedrychowicz H."/>
        </authorList>
    </citation>
    <scope>NUCLEOTIDE SEQUENCE [LARGE SCALE GENOMIC DNA]</scope>
    <source>
        <strain evidence="2">NVI 5450</strain>
    </source>
</reference>